<proteinExistence type="predicted"/>
<feature type="region of interest" description="Disordered" evidence="1">
    <location>
        <begin position="165"/>
        <end position="188"/>
    </location>
</feature>
<accession>A0A0R3QHZ1</accession>
<feature type="region of interest" description="Disordered" evidence="1">
    <location>
        <begin position="276"/>
        <end position="297"/>
    </location>
</feature>
<dbReference type="WBParaSite" id="BTMF_0000601501-mRNA-1">
    <property type="protein sequence ID" value="BTMF_0000601501-mRNA-1"/>
    <property type="gene ID" value="BTMF_0000601501"/>
</dbReference>
<evidence type="ECO:0000256" key="1">
    <source>
        <dbReference type="SAM" id="MobiDB-lite"/>
    </source>
</evidence>
<dbReference type="AlphaFoldDB" id="A0A0R3QHZ1"/>
<organism evidence="2">
    <name type="scientific">Brugia timori</name>
    <dbReference type="NCBI Taxonomy" id="42155"/>
    <lineage>
        <taxon>Eukaryota</taxon>
        <taxon>Metazoa</taxon>
        <taxon>Ecdysozoa</taxon>
        <taxon>Nematoda</taxon>
        <taxon>Chromadorea</taxon>
        <taxon>Rhabditida</taxon>
        <taxon>Spirurina</taxon>
        <taxon>Spiruromorpha</taxon>
        <taxon>Filarioidea</taxon>
        <taxon>Onchocercidae</taxon>
        <taxon>Brugia</taxon>
    </lineage>
</organism>
<reference evidence="2" key="1">
    <citation type="submission" date="2017-02" db="UniProtKB">
        <authorList>
            <consortium name="WormBaseParasite"/>
        </authorList>
    </citation>
    <scope>IDENTIFICATION</scope>
</reference>
<dbReference type="AntiFam" id="ANF00219">
    <property type="entry name" value="Shadow ORF (opposite fpr)"/>
</dbReference>
<sequence length="297" mass="31409">LIELLVGLGVADHAHERCQAGTGAEQVEALAGQRVVDEQRAGGLAAHDDGVAHLDVLQPRGQRAVFHLDAQELEVLLVVRAHDAVGAQQRLVVDAQADHREVAVGETQRRVARGGEGEQAVGPVVDAQDLLFAECTHTELNSGDATQTKAPAQADMRHVCCKPRHHDLQPTRGRPPMTEHTKTDGLPGMDVPVVAEAGPGGFGKAPLRNERMSAAKVECNACPVLCQISDGRTGACDRYANREGVLVRVDPVVLLRRQLASDAPALVAFDRPGAAADGSAAETAPAEWNGDLLHADE</sequence>
<protein>
    <submittedName>
        <fullName evidence="2">4Fe-4S Mo/W bis-MGD-type domain-containing protein</fullName>
    </submittedName>
</protein>
<name>A0A0R3QHZ1_9BILA</name>
<evidence type="ECO:0000313" key="2">
    <source>
        <dbReference type="WBParaSite" id="BTMF_0000601501-mRNA-1"/>
    </source>
</evidence>
<feature type="compositionally biased region" description="Low complexity" evidence="1">
    <location>
        <begin position="276"/>
        <end position="286"/>
    </location>
</feature>